<dbReference type="EMBL" id="CP011371">
    <property type="protein sequence ID" value="AKJ28590.1"/>
    <property type="molecule type" value="Genomic_DNA"/>
</dbReference>
<sequence length="93" mass="10474">MSSLARSERPVRLLTDAPADLPPPVAHLGPHDTPFVRFFDKLDVQLLQVDILAGLWVVRARFEPGLTLPRHRHTGEVLALTYSGAWLYLEHPD</sequence>
<dbReference type="InterPro" id="IPR011051">
    <property type="entry name" value="RmlC_Cupin_sf"/>
</dbReference>
<dbReference type="OrthoDB" id="564955at2"/>
<evidence type="ECO:0000313" key="1">
    <source>
        <dbReference type="EMBL" id="AKJ28590.1"/>
    </source>
</evidence>
<dbReference type="AlphaFoldDB" id="A0A0G3BPU8"/>
<dbReference type="RefSeq" id="WP_157359729.1">
    <property type="nucleotide sequence ID" value="NZ_CP011371.1"/>
</dbReference>
<proteinExistence type="predicted"/>
<evidence type="ECO:0000313" key="2">
    <source>
        <dbReference type="Proteomes" id="UP000035352"/>
    </source>
</evidence>
<name>A0A0G3BPU8_9BURK</name>
<dbReference type="InterPro" id="IPR014710">
    <property type="entry name" value="RmlC-like_jellyroll"/>
</dbReference>
<gene>
    <name evidence="1" type="ORF">AAW51_1899</name>
</gene>
<accession>A0A0G3BPU8</accession>
<dbReference type="Proteomes" id="UP000035352">
    <property type="component" value="Chromosome"/>
</dbReference>
<dbReference type="SUPFAM" id="SSF51182">
    <property type="entry name" value="RmlC-like cupins"/>
    <property type="match status" value="1"/>
</dbReference>
<keyword evidence="2" id="KW-1185">Reference proteome</keyword>
<evidence type="ECO:0008006" key="3">
    <source>
        <dbReference type="Google" id="ProtNLM"/>
    </source>
</evidence>
<protein>
    <recommendedName>
        <fullName evidence="3">ChrR-like cupin domain-containing protein</fullName>
    </recommendedName>
</protein>
<dbReference type="Gene3D" id="2.60.120.10">
    <property type="entry name" value="Jelly Rolls"/>
    <property type="match status" value="1"/>
</dbReference>
<dbReference type="STRING" id="413882.AAW51_1899"/>
<organism evidence="1 2">
    <name type="scientific">Caldimonas brevitalea</name>
    <dbReference type="NCBI Taxonomy" id="413882"/>
    <lineage>
        <taxon>Bacteria</taxon>
        <taxon>Pseudomonadati</taxon>
        <taxon>Pseudomonadota</taxon>
        <taxon>Betaproteobacteria</taxon>
        <taxon>Burkholderiales</taxon>
        <taxon>Sphaerotilaceae</taxon>
        <taxon>Caldimonas</taxon>
    </lineage>
</organism>
<dbReference type="KEGG" id="pbh:AAW51_1899"/>
<reference evidence="1 2" key="1">
    <citation type="submission" date="2015-05" db="EMBL/GenBank/DDBJ databases">
        <authorList>
            <person name="Tang B."/>
            <person name="Yu Y."/>
        </authorList>
    </citation>
    <scope>NUCLEOTIDE SEQUENCE [LARGE SCALE GENOMIC DNA]</scope>
    <source>
        <strain evidence="1 2">DSM 7029</strain>
    </source>
</reference>